<proteinExistence type="predicted"/>
<protein>
    <submittedName>
        <fullName evidence="3">Uncharacterized protein</fullName>
    </submittedName>
</protein>
<reference evidence="3" key="2">
    <citation type="journal article" date="2015" name="Fish Shellfish Immunol.">
        <title>Early steps in the European eel (Anguilla anguilla)-Vibrio vulnificus interaction in the gills: Role of the RtxA13 toxin.</title>
        <authorList>
            <person name="Callol A."/>
            <person name="Pajuelo D."/>
            <person name="Ebbesson L."/>
            <person name="Teles M."/>
            <person name="MacKenzie S."/>
            <person name="Amaro C."/>
        </authorList>
    </citation>
    <scope>NUCLEOTIDE SEQUENCE</scope>
</reference>
<dbReference type="EMBL" id="GBXM01067709">
    <property type="protein sequence ID" value="JAH40868.1"/>
    <property type="molecule type" value="Transcribed_RNA"/>
</dbReference>
<feature type="region of interest" description="Disordered" evidence="1">
    <location>
        <begin position="74"/>
        <end position="99"/>
    </location>
</feature>
<sequence>MASRHADCELTNYFQIHFFLLIILVYEHKIQMIAFRGGRDSVLKKHNKCTSKKNKTSCIIVHFSPSFMKGGWGREAVQRRESHGARTPKHITSPASSPP</sequence>
<evidence type="ECO:0000256" key="1">
    <source>
        <dbReference type="SAM" id="MobiDB-lite"/>
    </source>
</evidence>
<evidence type="ECO:0000313" key="3">
    <source>
        <dbReference type="EMBL" id="JAH40868.1"/>
    </source>
</evidence>
<organism evidence="3">
    <name type="scientific">Anguilla anguilla</name>
    <name type="common">European freshwater eel</name>
    <name type="synonym">Muraena anguilla</name>
    <dbReference type="NCBI Taxonomy" id="7936"/>
    <lineage>
        <taxon>Eukaryota</taxon>
        <taxon>Metazoa</taxon>
        <taxon>Chordata</taxon>
        <taxon>Craniata</taxon>
        <taxon>Vertebrata</taxon>
        <taxon>Euteleostomi</taxon>
        <taxon>Actinopterygii</taxon>
        <taxon>Neopterygii</taxon>
        <taxon>Teleostei</taxon>
        <taxon>Anguilliformes</taxon>
        <taxon>Anguillidae</taxon>
        <taxon>Anguilla</taxon>
    </lineage>
</organism>
<keyword evidence="2" id="KW-0472">Membrane</keyword>
<name>A0A0E9SK52_ANGAN</name>
<reference evidence="3" key="1">
    <citation type="submission" date="2014-11" db="EMBL/GenBank/DDBJ databases">
        <authorList>
            <person name="Amaro Gonzalez C."/>
        </authorList>
    </citation>
    <scope>NUCLEOTIDE SEQUENCE</scope>
</reference>
<accession>A0A0E9SK52</accession>
<keyword evidence="2" id="KW-1133">Transmembrane helix</keyword>
<feature type="transmembrane region" description="Helical" evidence="2">
    <location>
        <begin position="12"/>
        <end position="30"/>
    </location>
</feature>
<dbReference type="AlphaFoldDB" id="A0A0E9SK52"/>
<keyword evidence="2" id="KW-0812">Transmembrane</keyword>
<evidence type="ECO:0000256" key="2">
    <source>
        <dbReference type="SAM" id="Phobius"/>
    </source>
</evidence>